<keyword evidence="12" id="KW-1185">Reference proteome</keyword>
<dbReference type="InterPro" id="IPR050191">
    <property type="entry name" value="ATP-dep_DNA_ligase"/>
</dbReference>
<dbReference type="GO" id="GO:0005524">
    <property type="term" value="F:ATP binding"/>
    <property type="evidence" value="ECO:0007669"/>
    <property type="project" value="UniProtKB-KW"/>
</dbReference>
<dbReference type="CDD" id="cd07969">
    <property type="entry name" value="OBF_DNA_ligase_I"/>
    <property type="match status" value="1"/>
</dbReference>
<dbReference type="PANTHER" id="PTHR45674">
    <property type="entry name" value="DNA LIGASE 1/3 FAMILY MEMBER"/>
    <property type="match status" value="1"/>
</dbReference>
<dbReference type="GO" id="GO:0006310">
    <property type="term" value="P:DNA recombination"/>
    <property type="evidence" value="ECO:0007669"/>
    <property type="project" value="UniProtKB-KW"/>
</dbReference>
<evidence type="ECO:0000256" key="9">
    <source>
        <dbReference type="SAM" id="MobiDB-lite"/>
    </source>
</evidence>
<dbReference type="SUPFAM" id="SSF117018">
    <property type="entry name" value="ATP-dependent DNA ligase DNA-binding domain"/>
    <property type="match status" value="1"/>
</dbReference>
<dbReference type="OrthoDB" id="206088at2759"/>
<dbReference type="NCBIfam" id="TIGR00574">
    <property type="entry name" value="dnl1"/>
    <property type="match status" value="1"/>
</dbReference>
<evidence type="ECO:0000256" key="4">
    <source>
        <dbReference type="ARBA" id="ARBA00022741"/>
    </source>
</evidence>
<dbReference type="InterPro" id="IPR012340">
    <property type="entry name" value="NA-bd_OB-fold"/>
</dbReference>
<dbReference type="GO" id="GO:0071897">
    <property type="term" value="P:DNA biosynthetic process"/>
    <property type="evidence" value="ECO:0007669"/>
    <property type="project" value="InterPro"/>
</dbReference>
<dbReference type="InterPro" id="IPR012309">
    <property type="entry name" value="DNA_ligase_ATP-dep_C"/>
</dbReference>
<evidence type="ECO:0000256" key="2">
    <source>
        <dbReference type="ARBA" id="ARBA00022598"/>
    </source>
</evidence>
<dbReference type="Gene3D" id="2.40.50.140">
    <property type="entry name" value="Nucleic acid-binding proteins"/>
    <property type="match status" value="1"/>
</dbReference>
<sequence length="642" mass="68268">MHLAAAFEALAATTKRLKKADILANCFRSLLALTPEDLLPAVFLSCNKVAENMEGVDMGVGGSQVTSAILQATGTKPEQLRRLNRSTGDLGDAAQACKANQRLLASPKPLTIRGVHDALLGLARDGGTGSEGRKVAAMAKLLRACQGPETRWLVRTLIRNIRTGATLLSVLDALAAAVAIHTLSSRSQGRVPVERIAAPRIAAAQRAVRDCYNLRPDLPLLVGALIEGGVEGAVETCTVRVGMPVRPMLAKPSTGVEDLLSTLGDGSFLVERKYDGMRAQVHVAADGQVTIYSRKLENTTAQFHDAAAAVSAAVRSPGAGLIIDAEITAVDPAQDFRLLPFQMLSTRPRKGQQQQQDVSAALASSSGTTVEPSGAPGSVAVCVVAFDLLAYNGAPCLALPLEDRRRLLAEATVAAEAGRFILATAETGEQILRFLHESIAASCEGVIAKRLGRGSEYVPGDRGSAWVKLKRDYIPGLGDTFDLVPIGGWYGQGRKAGWLSPILLACWDPDSGELQSVCRCMSGYTDAFYKEMTAFYLEGNRTLERPPSYVSTGENCPVWFNPCEVWEIRGADLTLSPVHTAALGKVPATVGGSKGNGGKGRGCALRFPRYIQTRQDKGIEDATTSNEIAEMFCKQAVRQGTS</sequence>
<accession>A0A835Z5S6</accession>
<dbReference type="PROSITE" id="PS50160">
    <property type="entry name" value="DNA_LIGASE_A3"/>
    <property type="match status" value="1"/>
</dbReference>
<dbReference type="SUPFAM" id="SSF56091">
    <property type="entry name" value="DNA ligase/mRNA capping enzyme, catalytic domain"/>
    <property type="match status" value="1"/>
</dbReference>
<dbReference type="SUPFAM" id="SSF50249">
    <property type="entry name" value="Nucleic acid-binding proteins"/>
    <property type="match status" value="1"/>
</dbReference>
<evidence type="ECO:0000256" key="6">
    <source>
        <dbReference type="ARBA" id="ARBA00034003"/>
    </source>
</evidence>
<dbReference type="InterPro" id="IPR012310">
    <property type="entry name" value="DNA_ligase_ATP-dep_cent"/>
</dbReference>
<feature type="domain" description="ATP-dependent DNA ligase family profile" evidence="10">
    <location>
        <begin position="374"/>
        <end position="508"/>
    </location>
</feature>
<feature type="compositionally biased region" description="Polar residues" evidence="9">
    <location>
        <begin position="351"/>
        <end position="371"/>
    </location>
</feature>
<keyword evidence="7" id="KW-0234">DNA repair</keyword>
<organism evidence="11 12">
    <name type="scientific">Tribonema minus</name>
    <dbReference type="NCBI Taxonomy" id="303371"/>
    <lineage>
        <taxon>Eukaryota</taxon>
        <taxon>Sar</taxon>
        <taxon>Stramenopiles</taxon>
        <taxon>Ochrophyta</taxon>
        <taxon>PX clade</taxon>
        <taxon>Xanthophyceae</taxon>
        <taxon>Tribonematales</taxon>
        <taxon>Tribonemataceae</taxon>
        <taxon>Tribonema</taxon>
    </lineage>
</organism>
<dbReference type="PROSITE" id="PS00697">
    <property type="entry name" value="DNA_LIGASE_A1"/>
    <property type="match status" value="1"/>
</dbReference>
<keyword evidence="5 7" id="KW-0067">ATP-binding</keyword>
<evidence type="ECO:0000256" key="1">
    <source>
        <dbReference type="ARBA" id="ARBA00007572"/>
    </source>
</evidence>
<dbReference type="InterPro" id="IPR036599">
    <property type="entry name" value="DNA_ligase_N_sf"/>
</dbReference>
<protein>
    <recommendedName>
        <fullName evidence="7">DNA ligase</fullName>
        <ecNumber evidence="7">6.5.1.1</ecNumber>
    </recommendedName>
</protein>
<keyword evidence="3" id="KW-0235">DNA replication</keyword>
<keyword evidence="7" id="KW-0233">DNA recombination</keyword>
<feature type="region of interest" description="Disordered" evidence="9">
    <location>
        <begin position="347"/>
        <end position="374"/>
    </location>
</feature>
<dbReference type="GO" id="GO:0003677">
    <property type="term" value="F:DNA binding"/>
    <property type="evidence" value="ECO:0007669"/>
    <property type="project" value="InterPro"/>
</dbReference>
<dbReference type="InterPro" id="IPR012308">
    <property type="entry name" value="DNA_ligase_ATP-dep_N"/>
</dbReference>
<reference evidence="11" key="1">
    <citation type="submission" date="2021-02" db="EMBL/GenBank/DDBJ databases">
        <title>First Annotated Genome of the Yellow-green Alga Tribonema minus.</title>
        <authorList>
            <person name="Mahan K.M."/>
        </authorList>
    </citation>
    <scope>NUCLEOTIDE SEQUENCE</scope>
    <source>
        <strain evidence="11">UTEX B ZZ1240</strain>
    </source>
</reference>
<evidence type="ECO:0000256" key="3">
    <source>
        <dbReference type="ARBA" id="ARBA00022705"/>
    </source>
</evidence>
<dbReference type="Proteomes" id="UP000664859">
    <property type="component" value="Unassembled WGS sequence"/>
</dbReference>
<comment type="caution">
    <text evidence="11">The sequence shown here is derived from an EMBL/GenBank/DDBJ whole genome shotgun (WGS) entry which is preliminary data.</text>
</comment>
<proteinExistence type="inferred from homology"/>
<dbReference type="InterPro" id="IPR016059">
    <property type="entry name" value="DNA_ligase_ATP-dep_CS"/>
</dbReference>
<keyword evidence="4 7" id="KW-0547">Nucleotide-binding</keyword>
<keyword evidence="2 7" id="KW-0436">Ligase</keyword>
<keyword evidence="7" id="KW-0227">DNA damage</keyword>
<dbReference type="EMBL" id="JAFCMP010000075">
    <property type="protein sequence ID" value="KAG5188162.1"/>
    <property type="molecule type" value="Genomic_DNA"/>
</dbReference>
<dbReference type="Pfam" id="PF04675">
    <property type="entry name" value="DNA_ligase_A_N"/>
    <property type="match status" value="1"/>
</dbReference>
<comment type="similarity">
    <text evidence="1 8">Belongs to the ATP-dependent DNA ligase family.</text>
</comment>
<dbReference type="GO" id="GO:0003910">
    <property type="term" value="F:DNA ligase (ATP) activity"/>
    <property type="evidence" value="ECO:0007669"/>
    <property type="project" value="UniProtKB-EC"/>
</dbReference>
<evidence type="ECO:0000313" key="12">
    <source>
        <dbReference type="Proteomes" id="UP000664859"/>
    </source>
</evidence>
<gene>
    <name evidence="11" type="ORF">JKP88DRAFT_193425</name>
</gene>
<dbReference type="GO" id="GO:0006281">
    <property type="term" value="P:DNA repair"/>
    <property type="evidence" value="ECO:0007669"/>
    <property type="project" value="UniProtKB-KW"/>
</dbReference>
<dbReference type="Gene3D" id="1.10.3260.10">
    <property type="entry name" value="DNA ligase, ATP-dependent, N-terminal domain"/>
    <property type="match status" value="1"/>
</dbReference>
<dbReference type="Pfam" id="PF01068">
    <property type="entry name" value="DNA_ligase_A_M"/>
    <property type="match status" value="1"/>
</dbReference>
<dbReference type="Pfam" id="PF04679">
    <property type="entry name" value="DNA_ligase_A_C"/>
    <property type="match status" value="1"/>
</dbReference>
<dbReference type="InterPro" id="IPR000977">
    <property type="entry name" value="DNA_ligase_ATP-dep"/>
</dbReference>
<dbReference type="PANTHER" id="PTHR45674:SF9">
    <property type="entry name" value="DNA LIGASE 3"/>
    <property type="match status" value="1"/>
</dbReference>
<name>A0A835Z5S6_9STRA</name>
<dbReference type="FunFam" id="2.40.50.140:FF:000062">
    <property type="entry name" value="DNA ligase"/>
    <property type="match status" value="1"/>
</dbReference>
<dbReference type="Gene3D" id="3.30.470.30">
    <property type="entry name" value="DNA ligase/mRNA capping enzyme"/>
    <property type="match status" value="1"/>
</dbReference>
<dbReference type="GO" id="GO:0006273">
    <property type="term" value="P:lagging strand elongation"/>
    <property type="evidence" value="ECO:0007669"/>
    <property type="project" value="TreeGrafter"/>
</dbReference>
<comment type="catalytic activity">
    <reaction evidence="6 7">
        <text>ATP + (deoxyribonucleotide)n-3'-hydroxyl + 5'-phospho-(deoxyribonucleotide)m = (deoxyribonucleotide)n+m + AMP + diphosphate.</text>
        <dbReference type="EC" id="6.5.1.1"/>
    </reaction>
</comment>
<evidence type="ECO:0000256" key="8">
    <source>
        <dbReference type="RuleBase" id="RU004196"/>
    </source>
</evidence>
<dbReference type="EC" id="6.5.1.1" evidence="7"/>
<evidence type="ECO:0000259" key="10">
    <source>
        <dbReference type="PROSITE" id="PS50160"/>
    </source>
</evidence>
<evidence type="ECO:0000313" key="11">
    <source>
        <dbReference type="EMBL" id="KAG5188162.1"/>
    </source>
</evidence>
<dbReference type="AlphaFoldDB" id="A0A835Z5S6"/>
<evidence type="ECO:0000256" key="7">
    <source>
        <dbReference type="RuleBase" id="RU000617"/>
    </source>
</evidence>
<evidence type="ECO:0000256" key="5">
    <source>
        <dbReference type="ARBA" id="ARBA00022840"/>
    </source>
</evidence>